<reference evidence="11 12" key="1">
    <citation type="submission" date="2019-07" db="EMBL/GenBank/DDBJ databases">
        <title>Complete genome sequence of Comamonas sp. NLF 7-7 isolated from livestock.</title>
        <authorList>
            <person name="Kim D.H."/>
            <person name="Kim J.G."/>
        </authorList>
    </citation>
    <scope>NUCLEOTIDE SEQUENCE [LARGE SCALE GENOMIC DNA]</scope>
    <source>
        <strain evidence="11 12">NLF 7-7</strain>
    </source>
</reference>
<dbReference type="KEGG" id="cof:FOZ74_02705"/>
<evidence type="ECO:0000313" key="11">
    <source>
        <dbReference type="EMBL" id="QEA12033.1"/>
    </source>
</evidence>
<dbReference type="GO" id="GO:0022857">
    <property type="term" value="F:transmembrane transporter activity"/>
    <property type="evidence" value="ECO:0007669"/>
    <property type="project" value="UniProtKB-UniRule"/>
</dbReference>
<dbReference type="PANTHER" id="PTHR35011:SF4">
    <property type="entry name" value="SLL1102 PROTEIN"/>
    <property type="match status" value="1"/>
</dbReference>
<dbReference type="RefSeq" id="WP_146911627.1">
    <property type="nucleotide sequence ID" value="NZ_CP042344.1"/>
</dbReference>
<comment type="function">
    <text evidence="9">Part of the tripartite ATP-independent periplasmic (TRAP) transport system.</text>
</comment>
<protein>
    <recommendedName>
        <fullName evidence="9">TRAP transporter small permease protein</fullName>
    </recommendedName>
</protein>
<keyword evidence="7 9" id="KW-0472">Membrane</keyword>
<evidence type="ECO:0000259" key="10">
    <source>
        <dbReference type="Pfam" id="PF04290"/>
    </source>
</evidence>
<evidence type="ECO:0000256" key="8">
    <source>
        <dbReference type="ARBA" id="ARBA00038436"/>
    </source>
</evidence>
<evidence type="ECO:0000256" key="5">
    <source>
        <dbReference type="ARBA" id="ARBA00022692"/>
    </source>
</evidence>
<keyword evidence="2 9" id="KW-0813">Transport</keyword>
<dbReference type="Proteomes" id="UP000321199">
    <property type="component" value="Chromosome"/>
</dbReference>
<comment type="similarity">
    <text evidence="8 9">Belongs to the TRAP transporter small permease family.</text>
</comment>
<gene>
    <name evidence="11" type="ORF">FOZ74_02705</name>
</gene>
<evidence type="ECO:0000313" key="12">
    <source>
        <dbReference type="Proteomes" id="UP000321199"/>
    </source>
</evidence>
<feature type="transmembrane region" description="Helical" evidence="9">
    <location>
        <begin position="21"/>
        <end position="43"/>
    </location>
</feature>
<feature type="transmembrane region" description="Helical" evidence="9">
    <location>
        <begin position="55"/>
        <end position="71"/>
    </location>
</feature>
<sequence>MQALLSLSRAIDRLNTFIGKYAIWLIFGATVISAVNAVIRKIFNYSSNGFLEVQWYLFAWSFLIAAGYTLLKREHVRIDVLNSHFPKKVQLAIEMFGLVFFLTPVCLMVLYYVTPLTLQMYQSGEMSNNPGGLIRWPVWLALPVGFTLLLLQGWSELIKCIAFALGKGPDPTIKPNEKSDEEALIEALRQETAAKAAQPAPPPAQAV</sequence>
<dbReference type="InterPro" id="IPR007387">
    <property type="entry name" value="TRAP_DctQ"/>
</dbReference>
<evidence type="ECO:0000256" key="6">
    <source>
        <dbReference type="ARBA" id="ARBA00022989"/>
    </source>
</evidence>
<evidence type="ECO:0000256" key="3">
    <source>
        <dbReference type="ARBA" id="ARBA00022475"/>
    </source>
</evidence>
<accession>A0A5B8RSE4</accession>
<dbReference type="EMBL" id="CP042344">
    <property type="protein sequence ID" value="QEA12033.1"/>
    <property type="molecule type" value="Genomic_DNA"/>
</dbReference>
<evidence type="ECO:0000256" key="2">
    <source>
        <dbReference type="ARBA" id="ARBA00022448"/>
    </source>
</evidence>
<keyword evidence="4 9" id="KW-0997">Cell inner membrane</keyword>
<keyword evidence="6 9" id="KW-1133">Transmembrane helix</keyword>
<dbReference type="OrthoDB" id="9795655at2"/>
<comment type="subunit">
    <text evidence="9">The complex comprises the extracytoplasmic solute receptor protein and the two transmembrane proteins.</text>
</comment>
<dbReference type="PANTHER" id="PTHR35011">
    <property type="entry name" value="2,3-DIKETO-L-GULONATE TRAP TRANSPORTER SMALL PERMEASE PROTEIN YIAM"/>
    <property type="match status" value="1"/>
</dbReference>
<evidence type="ECO:0000256" key="4">
    <source>
        <dbReference type="ARBA" id="ARBA00022519"/>
    </source>
</evidence>
<comment type="subcellular location">
    <subcellularLocation>
        <location evidence="1 9">Cell inner membrane</location>
        <topology evidence="1 9">Multi-pass membrane protein</topology>
    </subcellularLocation>
</comment>
<feature type="transmembrane region" description="Helical" evidence="9">
    <location>
        <begin position="133"/>
        <end position="151"/>
    </location>
</feature>
<keyword evidence="12" id="KW-1185">Reference proteome</keyword>
<keyword evidence="3" id="KW-1003">Cell membrane</keyword>
<dbReference type="GO" id="GO:0005886">
    <property type="term" value="C:plasma membrane"/>
    <property type="evidence" value="ECO:0007669"/>
    <property type="project" value="UniProtKB-SubCell"/>
</dbReference>
<evidence type="ECO:0000256" key="1">
    <source>
        <dbReference type="ARBA" id="ARBA00004429"/>
    </source>
</evidence>
<dbReference type="InterPro" id="IPR055348">
    <property type="entry name" value="DctQ"/>
</dbReference>
<evidence type="ECO:0000256" key="9">
    <source>
        <dbReference type="RuleBase" id="RU369079"/>
    </source>
</evidence>
<organism evidence="11 12">
    <name type="scientific">Comamonas flocculans</name>
    <dbReference type="NCBI Taxonomy" id="2597701"/>
    <lineage>
        <taxon>Bacteria</taxon>
        <taxon>Pseudomonadati</taxon>
        <taxon>Pseudomonadota</taxon>
        <taxon>Betaproteobacteria</taxon>
        <taxon>Burkholderiales</taxon>
        <taxon>Comamonadaceae</taxon>
        <taxon>Comamonas</taxon>
    </lineage>
</organism>
<proteinExistence type="inferred from homology"/>
<name>A0A5B8RSE4_9BURK</name>
<dbReference type="AlphaFoldDB" id="A0A5B8RSE4"/>
<keyword evidence="5 9" id="KW-0812">Transmembrane</keyword>
<evidence type="ECO:0000256" key="7">
    <source>
        <dbReference type="ARBA" id="ARBA00023136"/>
    </source>
</evidence>
<dbReference type="Pfam" id="PF04290">
    <property type="entry name" value="DctQ"/>
    <property type="match status" value="1"/>
</dbReference>
<feature type="transmembrane region" description="Helical" evidence="9">
    <location>
        <begin position="91"/>
        <end position="113"/>
    </location>
</feature>
<feature type="domain" description="Tripartite ATP-independent periplasmic transporters DctQ component" evidence="10">
    <location>
        <begin position="31"/>
        <end position="160"/>
    </location>
</feature>